<proteinExistence type="predicted"/>
<dbReference type="EMBL" id="QXFY01000769">
    <property type="protein sequence ID" value="KAE9336047.1"/>
    <property type="molecule type" value="Genomic_DNA"/>
</dbReference>
<reference evidence="7 8" key="1">
    <citation type="submission" date="2018-08" db="EMBL/GenBank/DDBJ databases">
        <title>Genomic investigation of the strawberry pathogen Phytophthora fragariae indicates pathogenicity is determined by transcriptional variation in three key races.</title>
        <authorList>
            <person name="Adams T.M."/>
            <person name="Armitage A.D."/>
            <person name="Sobczyk M.K."/>
            <person name="Bates H.J."/>
            <person name="Dunwell J.M."/>
            <person name="Nellist C.F."/>
            <person name="Harrison R.J."/>
        </authorList>
    </citation>
    <scope>NUCLEOTIDE SEQUENCE [LARGE SCALE GENOMIC DNA]</scope>
    <source>
        <strain evidence="5 8">A4</strain>
        <strain evidence="4 9">BC-1</strain>
        <strain evidence="3 10">BC-23</strain>
        <strain evidence="2 7">NOV-27</strain>
        <strain evidence="6 11">NOV-77</strain>
        <strain evidence="1 12">ONT-3</strain>
    </source>
</reference>
<evidence type="ECO:0000313" key="5">
    <source>
        <dbReference type="EMBL" id="KAE9301847.1"/>
    </source>
</evidence>
<evidence type="ECO:0000313" key="10">
    <source>
        <dbReference type="Proteomes" id="UP000476176"/>
    </source>
</evidence>
<evidence type="ECO:0000313" key="11">
    <source>
        <dbReference type="Proteomes" id="UP000486351"/>
    </source>
</evidence>
<evidence type="ECO:0000313" key="2">
    <source>
        <dbReference type="EMBL" id="KAE9202311.1"/>
    </source>
</evidence>
<dbReference type="EMBL" id="QXGB01000871">
    <property type="protein sequence ID" value="KAE9202311.1"/>
    <property type="molecule type" value="Genomic_DNA"/>
</dbReference>
<dbReference type="Proteomes" id="UP000440367">
    <property type="component" value="Unassembled WGS sequence"/>
</dbReference>
<evidence type="ECO:0000313" key="8">
    <source>
        <dbReference type="Proteomes" id="UP000437068"/>
    </source>
</evidence>
<dbReference type="AlphaFoldDB" id="A0A6A4DG64"/>
<dbReference type="Proteomes" id="UP000476176">
    <property type="component" value="Unassembled WGS sequence"/>
</dbReference>
<evidence type="ECO:0000313" key="6">
    <source>
        <dbReference type="EMBL" id="KAE9336047.1"/>
    </source>
</evidence>
<name>A0A6A4DG64_9STRA</name>
<dbReference type="EMBL" id="QXGD01000960">
    <property type="protein sequence ID" value="KAE9218993.1"/>
    <property type="molecule type" value="Genomic_DNA"/>
</dbReference>
<evidence type="ECO:0000313" key="4">
    <source>
        <dbReference type="EMBL" id="KAE9218993.1"/>
    </source>
</evidence>
<evidence type="ECO:0000313" key="9">
    <source>
        <dbReference type="Proteomes" id="UP000440367"/>
    </source>
</evidence>
<dbReference type="Proteomes" id="UP000486351">
    <property type="component" value="Unassembled WGS sequence"/>
</dbReference>
<dbReference type="OrthoDB" id="110144at2759"/>
<sequence length="108" mass="11928">METNNEARTSLERTPLPSVAFVLRHQANADALLNLGVSICNFLGPSPNLTLQEACQSESIALLEWLWGLSCPSAAARSSRWTLCNFLRSDPHYRNYQLDHALKIASSG</sequence>
<gene>
    <name evidence="5" type="ORF">PF001_g14258</name>
    <name evidence="4" type="ORF">PF002_g16321</name>
    <name evidence="3" type="ORF">PF004_g13992</name>
    <name evidence="2" type="ORF">PF005_g14608</name>
    <name evidence="6" type="ORF">PF008_g13212</name>
    <name evidence="1" type="ORF">PF010_g14275</name>
</gene>
<dbReference type="EMBL" id="QXGE01000878">
    <property type="protein sequence ID" value="KAE9301847.1"/>
    <property type="molecule type" value="Genomic_DNA"/>
</dbReference>
<protein>
    <submittedName>
        <fullName evidence="5">Uncharacterized protein</fullName>
    </submittedName>
</protein>
<evidence type="ECO:0000313" key="7">
    <source>
        <dbReference type="Proteomes" id="UP000433483"/>
    </source>
</evidence>
<dbReference type="EMBL" id="QXFX01000875">
    <property type="protein sequence ID" value="KAE9101960.1"/>
    <property type="molecule type" value="Genomic_DNA"/>
</dbReference>
<organism evidence="5 8">
    <name type="scientific">Phytophthora fragariae</name>
    <dbReference type="NCBI Taxonomy" id="53985"/>
    <lineage>
        <taxon>Eukaryota</taxon>
        <taxon>Sar</taxon>
        <taxon>Stramenopiles</taxon>
        <taxon>Oomycota</taxon>
        <taxon>Peronosporomycetes</taxon>
        <taxon>Peronosporales</taxon>
        <taxon>Peronosporaceae</taxon>
        <taxon>Phytophthora</taxon>
    </lineage>
</organism>
<evidence type="ECO:0000313" key="3">
    <source>
        <dbReference type="EMBL" id="KAE9217971.1"/>
    </source>
</evidence>
<dbReference type="EMBL" id="QXGC01000876">
    <property type="protein sequence ID" value="KAE9217971.1"/>
    <property type="molecule type" value="Genomic_DNA"/>
</dbReference>
<comment type="caution">
    <text evidence="5">The sequence shown here is derived from an EMBL/GenBank/DDBJ whole genome shotgun (WGS) entry which is preliminary data.</text>
</comment>
<evidence type="ECO:0000313" key="12">
    <source>
        <dbReference type="Proteomes" id="UP000488956"/>
    </source>
</evidence>
<dbReference type="Proteomes" id="UP000437068">
    <property type="component" value="Unassembled WGS sequence"/>
</dbReference>
<accession>A0A6A4DG64</accession>
<evidence type="ECO:0000313" key="1">
    <source>
        <dbReference type="EMBL" id="KAE9101960.1"/>
    </source>
</evidence>
<dbReference type="Proteomes" id="UP000488956">
    <property type="component" value="Unassembled WGS sequence"/>
</dbReference>
<dbReference type="Proteomes" id="UP000433483">
    <property type="component" value="Unassembled WGS sequence"/>
</dbReference>
<keyword evidence="7" id="KW-1185">Reference proteome</keyword>